<keyword evidence="3 4" id="KW-0732">Signal</keyword>
<dbReference type="CDD" id="cd19991">
    <property type="entry name" value="PBP1_ABC_xylose_binding"/>
    <property type="match status" value="1"/>
</dbReference>
<evidence type="ECO:0000313" key="7">
    <source>
        <dbReference type="Proteomes" id="UP001056681"/>
    </source>
</evidence>
<evidence type="ECO:0000256" key="4">
    <source>
        <dbReference type="SAM" id="SignalP"/>
    </source>
</evidence>
<comment type="similarity">
    <text evidence="2">Belongs to the bacterial solute-binding protein 2 family.</text>
</comment>
<dbReference type="InterPro" id="IPR025997">
    <property type="entry name" value="SBP_2_dom"/>
</dbReference>
<evidence type="ECO:0000259" key="5">
    <source>
        <dbReference type="Pfam" id="PF13407"/>
    </source>
</evidence>
<feature type="domain" description="Periplasmic binding protein" evidence="5">
    <location>
        <begin position="38"/>
        <end position="296"/>
    </location>
</feature>
<dbReference type="Gene3D" id="3.40.50.2300">
    <property type="match status" value="2"/>
</dbReference>
<dbReference type="Pfam" id="PF13407">
    <property type="entry name" value="Peripla_BP_4"/>
    <property type="match status" value="1"/>
</dbReference>
<evidence type="ECO:0000256" key="1">
    <source>
        <dbReference type="ARBA" id="ARBA00004418"/>
    </source>
</evidence>
<evidence type="ECO:0000256" key="2">
    <source>
        <dbReference type="ARBA" id="ARBA00007639"/>
    </source>
</evidence>
<proteinExistence type="inferred from homology"/>
<dbReference type="EMBL" id="CP063231">
    <property type="protein sequence ID" value="URL58009.1"/>
    <property type="molecule type" value="Genomic_DNA"/>
</dbReference>
<dbReference type="InterPro" id="IPR028082">
    <property type="entry name" value="Peripla_BP_I"/>
</dbReference>
<dbReference type="InterPro" id="IPR050555">
    <property type="entry name" value="Bact_Solute-Bind_Prot2"/>
</dbReference>
<evidence type="ECO:0000256" key="3">
    <source>
        <dbReference type="ARBA" id="ARBA00022729"/>
    </source>
</evidence>
<name>A0ABY4T140_9GAMM</name>
<keyword evidence="7" id="KW-1185">Reference proteome</keyword>
<protein>
    <submittedName>
        <fullName evidence="6">D-xylose ABC transporter substrate-binding protein</fullName>
    </submittedName>
</protein>
<feature type="signal peptide" evidence="4">
    <location>
        <begin position="1"/>
        <end position="31"/>
    </location>
</feature>
<dbReference type="PANTHER" id="PTHR30036:SF1">
    <property type="entry name" value="D-XYLOSE-BINDING PERIPLASMIC PROTEIN"/>
    <property type="match status" value="1"/>
</dbReference>
<comment type="subcellular location">
    <subcellularLocation>
        <location evidence="1">Periplasm</location>
    </subcellularLocation>
</comment>
<organism evidence="6 7">
    <name type="scientific">Luteibacter flocculans</name>
    <dbReference type="NCBI Taxonomy" id="2780091"/>
    <lineage>
        <taxon>Bacteria</taxon>
        <taxon>Pseudomonadati</taxon>
        <taxon>Pseudomonadota</taxon>
        <taxon>Gammaproteobacteria</taxon>
        <taxon>Lysobacterales</taxon>
        <taxon>Rhodanobacteraceae</taxon>
        <taxon>Luteibacter</taxon>
    </lineage>
</organism>
<dbReference type="Proteomes" id="UP001056681">
    <property type="component" value="Chromosome"/>
</dbReference>
<sequence>MEKTMKQKALHTLLAVSMVAAGVFATPQAHASKEKPVIGFSIDDLRVERWTRDRDYFKAAAEAKGATVSVQSADANEQKQIQQIENLISRKVDVIVIVPFNAKTLTTVVAEAQKAGIKVISYDRLILNADVDAYISFDNDKVGQMQAQGVVDATGGKGNYFLLGGAPTDNNAKILREGQMKVLDPLVKSGAVKIVGQQWTNEWLASNAQSIIENALTANKNNIQGIVASNDGTAGGAIAALNGQKLAGKVAVSGQDADLAAIKRIKAGTQTMTVYKPIKQIATDAANLAVDLAKGTPAKFTSKMNNGKKDVDTILLTPTLLTKKNVDIVVQDGFYTQAQVGQ</sequence>
<dbReference type="SUPFAM" id="SSF53822">
    <property type="entry name" value="Periplasmic binding protein-like I"/>
    <property type="match status" value="1"/>
</dbReference>
<dbReference type="NCBIfam" id="TIGR02634">
    <property type="entry name" value="xylF"/>
    <property type="match status" value="1"/>
</dbReference>
<dbReference type="InterPro" id="IPR013456">
    <property type="entry name" value="XylF"/>
</dbReference>
<dbReference type="PANTHER" id="PTHR30036">
    <property type="entry name" value="D-XYLOSE-BINDING PERIPLASMIC PROTEIN"/>
    <property type="match status" value="1"/>
</dbReference>
<reference evidence="6" key="1">
    <citation type="submission" date="2020-10" db="EMBL/GenBank/DDBJ databases">
        <title>Whole-genome sequence of Luteibacter sp. EIF3.</title>
        <authorList>
            <person name="Friedrich I."/>
            <person name="Hertel R."/>
            <person name="Daniel R."/>
        </authorList>
    </citation>
    <scope>NUCLEOTIDE SEQUENCE</scope>
    <source>
        <strain evidence="6">EIF3</strain>
    </source>
</reference>
<accession>A0ABY4T140</accession>
<feature type="chain" id="PRO_5045464826" evidence="4">
    <location>
        <begin position="32"/>
        <end position="342"/>
    </location>
</feature>
<gene>
    <name evidence="6" type="primary">xylF</name>
    <name evidence="6" type="ORF">IM816_15585</name>
</gene>
<evidence type="ECO:0000313" key="6">
    <source>
        <dbReference type="EMBL" id="URL58009.1"/>
    </source>
</evidence>